<keyword evidence="2" id="KW-1185">Reference proteome</keyword>
<gene>
    <name evidence="1" type="ORF">JWS13_39210</name>
</gene>
<evidence type="ECO:0000313" key="1">
    <source>
        <dbReference type="EMBL" id="QSE94205.1"/>
    </source>
</evidence>
<accession>A0A974WBL5</accession>
<dbReference type="EMBL" id="CP070619">
    <property type="protein sequence ID" value="QSE94205.1"/>
    <property type="molecule type" value="Genomic_DNA"/>
</dbReference>
<protein>
    <recommendedName>
        <fullName evidence="3">Minor tail protein</fullName>
    </recommendedName>
</protein>
<evidence type="ECO:0000313" key="2">
    <source>
        <dbReference type="Proteomes" id="UP000662986"/>
    </source>
</evidence>
<dbReference type="RefSeq" id="WP_206010637.1">
    <property type="nucleotide sequence ID" value="NZ_CP070619.1"/>
</dbReference>
<proteinExistence type="predicted"/>
<sequence>MTLKLRLKDQWDIRTTGRGVAEIEAGEMNVDVLAYKGDPGEAGRDGVPPRFMGDVAVIGDLPDPNTLDPDYDLGKWWGVTGSQDAWFYNGTPTLERRENYIGAPGATGPAPTLTKGTITQGADWGFSIEQVGTTNAYKLNIVAKPGPAGEDSTVPGPTATIETASDFDDTTEPETGDVLVKLSNGKWGPGTVAMSPGVYKKVGSETDWLAVDTGSNWNGEYQTITTLTIPPQPWAYEPDVYGLVEFMVAGNNVRMDLEARLGAVSGPLLGRGAGDAVGLFESEWTARTLVPGADETAPAGAGSTIVPASTTAVIYLLGRRVDSSAKMRFQTRKERAFLRVRPMPVIG</sequence>
<reference evidence="1 2" key="1">
    <citation type="journal article" date="2021" name="Microbiol. Resour. Announc.">
        <title>Complete Genome Sequences of Two Rhodococcus sp. Strains with Large and Linear Chromosomes, Isolated from Apple Rhizosphere.</title>
        <authorList>
            <person name="Benning S."/>
            <person name="Brugnone N."/>
            <person name="Siani R."/>
            <person name="Kublik S."/>
            <person name="Schloter M."/>
            <person name="Rad V."/>
        </authorList>
    </citation>
    <scope>NUCLEOTIDE SEQUENCE [LARGE SCALE GENOMIC DNA]</scope>
    <source>
        <strain evidence="1 2">R79</strain>
    </source>
</reference>
<organism evidence="1 2">
    <name type="scientific">Rhodococcus pseudokoreensis</name>
    <dbReference type="NCBI Taxonomy" id="2811421"/>
    <lineage>
        <taxon>Bacteria</taxon>
        <taxon>Bacillati</taxon>
        <taxon>Actinomycetota</taxon>
        <taxon>Actinomycetes</taxon>
        <taxon>Mycobacteriales</taxon>
        <taxon>Nocardiaceae</taxon>
        <taxon>Rhodococcus</taxon>
    </lineage>
</organism>
<dbReference type="Proteomes" id="UP000662986">
    <property type="component" value="Chromosome"/>
</dbReference>
<reference evidence="1 2" key="2">
    <citation type="journal article" date="2022" name="Arch. Microbiol.">
        <title>Rhodococcus pseudokoreensis sp. nov. isolated from the rhizosphere of young M26 apple rootstocks.</title>
        <authorList>
            <person name="Kampfer P."/>
            <person name="Glaeser S.P."/>
            <person name="Blom J."/>
            <person name="Wolf J."/>
            <person name="Benning S."/>
            <person name="Schloter M."/>
            <person name="Neumann-Schaal M."/>
        </authorList>
    </citation>
    <scope>NUCLEOTIDE SEQUENCE [LARGE SCALE GENOMIC DNA]</scope>
    <source>
        <strain evidence="1 2">R79</strain>
    </source>
</reference>
<evidence type="ECO:0008006" key="3">
    <source>
        <dbReference type="Google" id="ProtNLM"/>
    </source>
</evidence>
<name>A0A974WBL5_9NOCA</name>